<reference evidence="1" key="1">
    <citation type="submission" date="2021-06" db="EMBL/GenBank/DDBJ databases">
        <authorList>
            <person name="Kallberg Y."/>
            <person name="Tangrot J."/>
            <person name="Rosling A."/>
        </authorList>
    </citation>
    <scope>NUCLEOTIDE SEQUENCE</scope>
    <source>
        <strain evidence="1">FL130A</strain>
    </source>
</reference>
<dbReference type="Proteomes" id="UP000789508">
    <property type="component" value="Unassembled WGS sequence"/>
</dbReference>
<accession>A0A9N8VQC4</accession>
<name>A0A9N8VQC4_9GLOM</name>
<dbReference type="AlphaFoldDB" id="A0A9N8VQC4"/>
<keyword evidence="2" id="KW-1185">Reference proteome</keyword>
<protein>
    <submittedName>
        <fullName evidence="1">4790_t:CDS:1</fullName>
    </submittedName>
</protein>
<evidence type="ECO:0000313" key="1">
    <source>
        <dbReference type="EMBL" id="CAG8463038.1"/>
    </source>
</evidence>
<sequence length="42" mass="4751">MADSFSIILDLINFKYADTSRTADPFPMILGLNECYKPVEPI</sequence>
<organism evidence="1 2">
    <name type="scientific">Ambispora leptoticha</name>
    <dbReference type="NCBI Taxonomy" id="144679"/>
    <lineage>
        <taxon>Eukaryota</taxon>
        <taxon>Fungi</taxon>
        <taxon>Fungi incertae sedis</taxon>
        <taxon>Mucoromycota</taxon>
        <taxon>Glomeromycotina</taxon>
        <taxon>Glomeromycetes</taxon>
        <taxon>Archaeosporales</taxon>
        <taxon>Ambisporaceae</taxon>
        <taxon>Ambispora</taxon>
    </lineage>
</organism>
<gene>
    <name evidence="1" type="ORF">ALEPTO_LOCUS1638</name>
</gene>
<comment type="caution">
    <text evidence="1">The sequence shown here is derived from an EMBL/GenBank/DDBJ whole genome shotgun (WGS) entry which is preliminary data.</text>
</comment>
<dbReference type="EMBL" id="CAJVPS010000192">
    <property type="protein sequence ID" value="CAG8463038.1"/>
    <property type="molecule type" value="Genomic_DNA"/>
</dbReference>
<proteinExistence type="predicted"/>
<evidence type="ECO:0000313" key="2">
    <source>
        <dbReference type="Proteomes" id="UP000789508"/>
    </source>
</evidence>